<gene>
    <name evidence="8" type="ORF">CRYO30217_01063</name>
</gene>
<dbReference type="GO" id="GO:0005886">
    <property type="term" value="C:plasma membrane"/>
    <property type="evidence" value="ECO:0007669"/>
    <property type="project" value="UniProtKB-SubCell"/>
</dbReference>
<dbReference type="EMBL" id="OU015584">
    <property type="protein sequence ID" value="CAG5079781.1"/>
    <property type="molecule type" value="Genomic_DNA"/>
</dbReference>
<evidence type="ECO:0000256" key="2">
    <source>
        <dbReference type="ARBA" id="ARBA00022475"/>
    </source>
</evidence>
<accession>A0A916NAS7</accession>
<feature type="domain" description="DUF3817" evidence="7">
    <location>
        <begin position="6"/>
        <end position="92"/>
    </location>
</feature>
<dbReference type="KEGG" id="ptan:CRYO30217_01063"/>
<feature type="transmembrane region" description="Helical" evidence="6">
    <location>
        <begin position="12"/>
        <end position="32"/>
    </location>
</feature>
<evidence type="ECO:0000256" key="5">
    <source>
        <dbReference type="ARBA" id="ARBA00023136"/>
    </source>
</evidence>
<proteinExistence type="predicted"/>
<organism evidence="8 9">
    <name type="scientific">Parvicella tangerina</name>
    <dbReference type="NCBI Taxonomy" id="2829795"/>
    <lineage>
        <taxon>Bacteria</taxon>
        <taxon>Pseudomonadati</taxon>
        <taxon>Bacteroidota</taxon>
        <taxon>Flavobacteriia</taxon>
        <taxon>Flavobacteriales</taxon>
        <taxon>Parvicellaceae</taxon>
        <taxon>Parvicella</taxon>
    </lineage>
</organism>
<feature type="transmembrane region" description="Helical" evidence="6">
    <location>
        <begin position="69"/>
        <end position="88"/>
    </location>
</feature>
<comment type="subcellular location">
    <subcellularLocation>
        <location evidence="1">Cell membrane</location>
        <topology evidence="1">Multi-pass membrane protein</topology>
    </subcellularLocation>
</comment>
<evidence type="ECO:0000313" key="9">
    <source>
        <dbReference type="Proteomes" id="UP000683507"/>
    </source>
</evidence>
<keyword evidence="3 6" id="KW-0812">Transmembrane</keyword>
<dbReference type="AlphaFoldDB" id="A0A916NAS7"/>
<sequence>MSTGNLNAFRKVAFWEGVSTLILFGVAVPLKYLADQPIYVTIFGNIHGFLFLLYLIFMVMVGIKYKWNAILYVMCLLGAVIPFGAFVVDSKFLKPLSQK</sequence>
<keyword evidence="5 6" id="KW-0472">Membrane</keyword>
<keyword evidence="9" id="KW-1185">Reference proteome</keyword>
<name>A0A916NAS7_9FLAO</name>
<evidence type="ECO:0000256" key="4">
    <source>
        <dbReference type="ARBA" id="ARBA00022989"/>
    </source>
</evidence>
<evidence type="ECO:0000313" key="8">
    <source>
        <dbReference type="EMBL" id="CAG5079781.1"/>
    </source>
</evidence>
<dbReference type="Pfam" id="PF12823">
    <property type="entry name" value="DUF3817"/>
    <property type="match status" value="1"/>
</dbReference>
<evidence type="ECO:0000256" key="1">
    <source>
        <dbReference type="ARBA" id="ARBA00004651"/>
    </source>
</evidence>
<protein>
    <recommendedName>
        <fullName evidence="7">DUF3817 domain-containing protein</fullName>
    </recommendedName>
</protein>
<reference evidence="8" key="1">
    <citation type="submission" date="2021-04" db="EMBL/GenBank/DDBJ databases">
        <authorList>
            <person name="Rodrigo-Torres L."/>
            <person name="Arahal R. D."/>
            <person name="Lucena T."/>
        </authorList>
    </citation>
    <scope>NUCLEOTIDE SEQUENCE</scope>
    <source>
        <strain evidence="8">AS29M-1</strain>
    </source>
</reference>
<keyword evidence="2" id="KW-1003">Cell membrane</keyword>
<dbReference type="RefSeq" id="WP_258541282.1">
    <property type="nucleotide sequence ID" value="NZ_OU015584.1"/>
</dbReference>
<evidence type="ECO:0000256" key="6">
    <source>
        <dbReference type="SAM" id="Phobius"/>
    </source>
</evidence>
<dbReference type="PANTHER" id="PTHR40077:SF1">
    <property type="entry name" value="MEMBRANE PROTEIN"/>
    <property type="match status" value="1"/>
</dbReference>
<evidence type="ECO:0000259" key="7">
    <source>
        <dbReference type="Pfam" id="PF12823"/>
    </source>
</evidence>
<evidence type="ECO:0000256" key="3">
    <source>
        <dbReference type="ARBA" id="ARBA00022692"/>
    </source>
</evidence>
<dbReference type="PANTHER" id="PTHR40077">
    <property type="entry name" value="MEMBRANE PROTEIN-RELATED"/>
    <property type="match status" value="1"/>
</dbReference>
<dbReference type="NCBIfam" id="TIGR03954">
    <property type="entry name" value="integ_memb_HG"/>
    <property type="match status" value="1"/>
</dbReference>
<feature type="transmembrane region" description="Helical" evidence="6">
    <location>
        <begin position="38"/>
        <end position="57"/>
    </location>
</feature>
<keyword evidence="4 6" id="KW-1133">Transmembrane helix</keyword>
<dbReference type="InterPro" id="IPR023845">
    <property type="entry name" value="DUF3817_TM"/>
</dbReference>
<dbReference type="Proteomes" id="UP000683507">
    <property type="component" value="Chromosome"/>
</dbReference>